<evidence type="ECO:0000256" key="4">
    <source>
        <dbReference type="SAM" id="Phobius"/>
    </source>
</evidence>
<sequence length="350" mass="37924">MDEEDDGIVESNGCDGPGLAGPILIVGNYCHDTIITRSSRTDTLGGSAGYLVNVLDALGVESEVISKVGPDFAYRSRVSHPPVVVERSATTHFVADYTGAEDEDRVLRAVKMCDPIVSSDFGGARRSRYGIGLAAGVAGEILPEALERIIKLCDRVIVDLQALIRLIDPVTGVVKYRKLEDTEFYGMLDRVSFVKAAQSEAKYIDLENARQKTCVIVTNGDKGSTVYIKSNEYHVPAFPASELDPTGAGDSFLGGFTAGLYRGLSVEKAVVVGNYFGALAVSHVGIPTLTQFQVKVMLFLFPLGSSFSSFDLVWAFVLRCRIQINFFLATIVGLPEQPLLQRHSTILIFS</sequence>
<dbReference type="EMBL" id="GL377684">
    <property type="protein sequence ID" value="EFJ07471.1"/>
    <property type="molecule type" value="Genomic_DNA"/>
</dbReference>
<keyword evidence="7" id="KW-1185">Reference proteome</keyword>
<dbReference type="SUPFAM" id="SSF53613">
    <property type="entry name" value="Ribokinase-like"/>
    <property type="match status" value="1"/>
</dbReference>
<evidence type="ECO:0000313" key="6">
    <source>
        <dbReference type="EMBL" id="EFJ07471.1"/>
    </source>
</evidence>
<dbReference type="Proteomes" id="UP000001514">
    <property type="component" value="Unassembled WGS sequence"/>
</dbReference>
<dbReference type="OMA" id="QHFGSHE"/>
<dbReference type="GO" id="GO:0010264">
    <property type="term" value="P:myo-inositol hexakisphosphate biosynthetic process"/>
    <property type="evidence" value="ECO:0000318"/>
    <property type="project" value="GO_Central"/>
</dbReference>
<dbReference type="eggNOG" id="KOG2855">
    <property type="taxonomic scope" value="Eukaryota"/>
</dbReference>
<dbReference type="Gene3D" id="3.40.1190.20">
    <property type="match status" value="1"/>
</dbReference>
<evidence type="ECO:0000259" key="5">
    <source>
        <dbReference type="Pfam" id="PF00294"/>
    </source>
</evidence>
<keyword evidence="4" id="KW-0472">Membrane</keyword>
<feature type="domain" description="Carbohydrate kinase PfkB" evidence="5">
    <location>
        <begin position="176"/>
        <end position="285"/>
    </location>
</feature>
<evidence type="ECO:0000256" key="3">
    <source>
        <dbReference type="ARBA" id="ARBA00022777"/>
    </source>
</evidence>
<comment type="similarity">
    <text evidence="1">Belongs to the carbohydrate kinase PfkB family.</text>
</comment>
<dbReference type="PANTHER" id="PTHR43085:SF13">
    <property type="entry name" value="INOSITOL 3-KINASE"/>
    <property type="match status" value="1"/>
</dbReference>
<dbReference type="GO" id="GO:0016301">
    <property type="term" value="F:kinase activity"/>
    <property type="evidence" value="ECO:0007669"/>
    <property type="project" value="UniProtKB-KW"/>
</dbReference>
<evidence type="ECO:0000313" key="7">
    <source>
        <dbReference type="Proteomes" id="UP000001514"/>
    </source>
</evidence>
<dbReference type="PANTHER" id="PTHR43085">
    <property type="entry name" value="HEXOKINASE FAMILY MEMBER"/>
    <property type="match status" value="1"/>
</dbReference>
<proteinExistence type="inferred from homology"/>
<dbReference type="InterPro" id="IPR050306">
    <property type="entry name" value="PfkB_Carbo_kinase"/>
</dbReference>
<gene>
    <name evidence="6" type="ORF">SELMODRAFT_133377</name>
</gene>
<keyword evidence="2" id="KW-0808">Transferase</keyword>
<reference evidence="6 7" key="1">
    <citation type="journal article" date="2011" name="Science">
        <title>The Selaginella genome identifies genetic changes associated with the evolution of vascular plants.</title>
        <authorList>
            <person name="Banks J.A."/>
            <person name="Nishiyama T."/>
            <person name="Hasebe M."/>
            <person name="Bowman J.L."/>
            <person name="Gribskov M."/>
            <person name="dePamphilis C."/>
            <person name="Albert V.A."/>
            <person name="Aono N."/>
            <person name="Aoyama T."/>
            <person name="Ambrose B.A."/>
            <person name="Ashton N.W."/>
            <person name="Axtell M.J."/>
            <person name="Barker E."/>
            <person name="Barker M.S."/>
            <person name="Bennetzen J.L."/>
            <person name="Bonawitz N.D."/>
            <person name="Chapple C."/>
            <person name="Cheng C."/>
            <person name="Correa L.G."/>
            <person name="Dacre M."/>
            <person name="DeBarry J."/>
            <person name="Dreyer I."/>
            <person name="Elias M."/>
            <person name="Engstrom E.M."/>
            <person name="Estelle M."/>
            <person name="Feng L."/>
            <person name="Finet C."/>
            <person name="Floyd S.K."/>
            <person name="Frommer W.B."/>
            <person name="Fujita T."/>
            <person name="Gramzow L."/>
            <person name="Gutensohn M."/>
            <person name="Harholt J."/>
            <person name="Hattori M."/>
            <person name="Heyl A."/>
            <person name="Hirai T."/>
            <person name="Hiwatashi Y."/>
            <person name="Ishikawa M."/>
            <person name="Iwata M."/>
            <person name="Karol K.G."/>
            <person name="Koehler B."/>
            <person name="Kolukisaoglu U."/>
            <person name="Kubo M."/>
            <person name="Kurata T."/>
            <person name="Lalonde S."/>
            <person name="Li K."/>
            <person name="Li Y."/>
            <person name="Litt A."/>
            <person name="Lyons E."/>
            <person name="Manning G."/>
            <person name="Maruyama T."/>
            <person name="Michael T.P."/>
            <person name="Mikami K."/>
            <person name="Miyazaki S."/>
            <person name="Morinaga S."/>
            <person name="Murata T."/>
            <person name="Mueller-Roeber B."/>
            <person name="Nelson D.R."/>
            <person name="Obara M."/>
            <person name="Oguri Y."/>
            <person name="Olmstead R.G."/>
            <person name="Onodera N."/>
            <person name="Petersen B.L."/>
            <person name="Pils B."/>
            <person name="Prigge M."/>
            <person name="Rensing S.A."/>
            <person name="Riano-Pachon D.M."/>
            <person name="Roberts A.W."/>
            <person name="Sato Y."/>
            <person name="Scheller H.V."/>
            <person name="Schulz B."/>
            <person name="Schulz C."/>
            <person name="Shakirov E.V."/>
            <person name="Shibagaki N."/>
            <person name="Shinohara N."/>
            <person name="Shippen D.E."/>
            <person name="Soerensen I."/>
            <person name="Sotooka R."/>
            <person name="Sugimoto N."/>
            <person name="Sugita M."/>
            <person name="Sumikawa N."/>
            <person name="Tanurdzic M."/>
            <person name="Theissen G."/>
            <person name="Ulvskov P."/>
            <person name="Wakazuki S."/>
            <person name="Weng J.K."/>
            <person name="Willats W.W."/>
            <person name="Wipf D."/>
            <person name="Wolf P.G."/>
            <person name="Yang L."/>
            <person name="Zimmer A.D."/>
            <person name="Zhu Q."/>
            <person name="Mitros T."/>
            <person name="Hellsten U."/>
            <person name="Loque D."/>
            <person name="Otillar R."/>
            <person name="Salamov A."/>
            <person name="Schmutz J."/>
            <person name="Shapiro H."/>
            <person name="Lindquist E."/>
            <person name="Lucas S."/>
            <person name="Rokhsar D."/>
            <person name="Grigoriev I.V."/>
        </authorList>
    </citation>
    <scope>NUCLEOTIDE SEQUENCE [LARGE SCALE GENOMIC DNA]</scope>
</reference>
<protein>
    <recommendedName>
        <fullName evidence="5">Carbohydrate kinase PfkB domain-containing protein</fullName>
    </recommendedName>
</protein>
<dbReference type="InterPro" id="IPR002173">
    <property type="entry name" value="Carboh/pur_kinase_PfkB_CS"/>
</dbReference>
<feature type="transmembrane region" description="Helical" evidence="4">
    <location>
        <begin position="296"/>
        <end position="318"/>
    </location>
</feature>
<dbReference type="AlphaFoldDB" id="D8T6Z7"/>
<dbReference type="STRING" id="88036.D8T6Z7"/>
<keyword evidence="4" id="KW-0812">Transmembrane</keyword>
<keyword evidence="4" id="KW-1133">Transmembrane helix</keyword>
<dbReference type="InterPro" id="IPR029056">
    <property type="entry name" value="Ribokinase-like"/>
</dbReference>
<evidence type="ECO:0000256" key="1">
    <source>
        <dbReference type="ARBA" id="ARBA00010688"/>
    </source>
</evidence>
<organism evidence="7">
    <name type="scientific">Selaginella moellendorffii</name>
    <name type="common">Spikemoss</name>
    <dbReference type="NCBI Taxonomy" id="88036"/>
    <lineage>
        <taxon>Eukaryota</taxon>
        <taxon>Viridiplantae</taxon>
        <taxon>Streptophyta</taxon>
        <taxon>Embryophyta</taxon>
        <taxon>Tracheophyta</taxon>
        <taxon>Lycopodiopsida</taxon>
        <taxon>Selaginellales</taxon>
        <taxon>Selaginellaceae</taxon>
        <taxon>Selaginella</taxon>
    </lineage>
</organism>
<dbReference type="PROSITE" id="PS00584">
    <property type="entry name" value="PFKB_KINASES_2"/>
    <property type="match status" value="1"/>
</dbReference>
<dbReference type="InParanoid" id="D8T6Z7"/>
<name>D8T6Z7_SELML</name>
<dbReference type="HOGENOM" id="CLU_061466_0_0_1"/>
<dbReference type="FunCoup" id="D8T6Z7">
    <property type="interactions" value="58"/>
</dbReference>
<dbReference type="Gramene" id="EFJ07471">
    <property type="protein sequence ID" value="EFJ07471"/>
    <property type="gene ID" value="SELMODRAFT_133377"/>
</dbReference>
<dbReference type="KEGG" id="smo:SELMODRAFT_133377"/>
<accession>D8T6Z7</accession>
<evidence type="ECO:0000256" key="2">
    <source>
        <dbReference type="ARBA" id="ARBA00022679"/>
    </source>
</evidence>
<dbReference type="InterPro" id="IPR011611">
    <property type="entry name" value="PfkB_dom"/>
</dbReference>
<dbReference type="Pfam" id="PF00294">
    <property type="entry name" value="PfkB"/>
    <property type="match status" value="1"/>
</dbReference>
<keyword evidence="3" id="KW-0418">Kinase</keyword>